<evidence type="ECO:0000259" key="1">
    <source>
        <dbReference type="Pfam" id="PF01609"/>
    </source>
</evidence>
<feature type="domain" description="H repeat-associated protein N-terminal" evidence="2">
    <location>
        <begin position="7"/>
        <end position="92"/>
    </location>
</feature>
<dbReference type="GO" id="GO:0004803">
    <property type="term" value="F:transposase activity"/>
    <property type="evidence" value="ECO:0007669"/>
    <property type="project" value="InterPro"/>
</dbReference>
<dbReference type="NCBIfam" id="NF033564">
    <property type="entry name" value="transpos_ISAs1"/>
    <property type="match status" value="1"/>
</dbReference>
<dbReference type="EMBL" id="JAAIRY010000015">
    <property type="protein sequence ID" value="NSI65534.1"/>
    <property type="molecule type" value="Genomic_DNA"/>
</dbReference>
<evidence type="ECO:0000259" key="2">
    <source>
        <dbReference type="Pfam" id="PF13808"/>
    </source>
</evidence>
<dbReference type="InterPro" id="IPR051698">
    <property type="entry name" value="Transposase_11-like"/>
</dbReference>
<dbReference type="Proteomes" id="UP001296581">
    <property type="component" value="Unassembled WGS sequence"/>
</dbReference>
<evidence type="ECO:0000313" key="4">
    <source>
        <dbReference type="Proteomes" id="UP001296581"/>
    </source>
</evidence>
<dbReference type="Pfam" id="PF01609">
    <property type="entry name" value="DDE_Tnp_1"/>
    <property type="match status" value="1"/>
</dbReference>
<name>A0AB36DHD0_MEDGN</name>
<reference evidence="3" key="1">
    <citation type="journal article" date="2020" name="Cell Host Microbe">
        <title>Functional and Genomic Variation between Human-Derived Isolates of Lachnospiraceae Reveals Inter- and Intra-Species Diversity.</title>
        <authorList>
            <person name="Sorbara M.T."/>
            <person name="Littmann E.R."/>
            <person name="Fontana E."/>
            <person name="Moody T.U."/>
            <person name="Kohout C.E."/>
            <person name="Gjonbalaj M."/>
            <person name="Eaton V."/>
            <person name="Seok R."/>
            <person name="Leiner I.M."/>
            <person name="Pamer E.G."/>
        </authorList>
    </citation>
    <scope>NUCLEOTIDE SEQUENCE</scope>
    <source>
        <strain evidence="3">MSK.11.9</strain>
    </source>
</reference>
<feature type="domain" description="Transposase IS4-like" evidence="1">
    <location>
        <begin position="106"/>
        <end position="341"/>
    </location>
</feature>
<proteinExistence type="predicted"/>
<evidence type="ECO:0000313" key="3">
    <source>
        <dbReference type="EMBL" id="NSI65534.1"/>
    </source>
</evidence>
<organism evidence="3 4">
    <name type="scientific">Mediterraneibacter gnavus</name>
    <name type="common">Ruminococcus gnavus</name>
    <dbReference type="NCBI Taxonomy" id="33038"/>
    <lineage>
        <taxon>Bacteria</taxon>
        <taxon>Bacillati</taxon>
        <taxon>Bacillota</taxon>
        <taxon>Clostridia</taxon>
        <taxon>Lachnospirales</taxon>
        <taxon>Lachnospiraceae</taxon>
        <taxon>Mediterraneibacter</taxon>
    </lineage>
</organism>
<dbReference type="GO" id="GO:0003677">
    <property type="term" value="F:DNA binding"/>
    <property type="evidence" value="ECO:0007669"/>
    <property type="project" value="InterPro"/>
</dbReference>
<dbReference type="AlphaFoldDB" id="A0AB36DHD0"/>
<dbReference type="GO" id="GO:0006313">
    <property type="term" value="P:DNA transposition"/>
    <property type="evidence" value="ECO:0007669"/>
    <property type="project" value="InterPro"/>
</dbReference>
<dbReference type="InterPro" id="IPR002559">
    <property type="entry name" value="Transposase_11"/>
</dbReference>
<sequence length="382" mass="44797">MMEMKLYFSELADKRDNRGLRHDLGNIIVMSIYAVLCGYTDAENMAFFMKLQEPYFEKMLDLKYGVPSADTLLRVFALIEPEKFMELFYQWIRDVLSVLQKNEDTDPKRIAIDGKAVRAAAANGRGIPYIISAYLGNYGLSIGQLKVGEKTNEIKEIPKLLKKLDISNCVITIDAIGCQKPIAKQIVEQKGHYCLAVKTNQPLLYEEVKEYFSYAEKEEPEKLSTYRTIEKNHGRIEKRNYFITRDIDYLTGKENWKGLKSIGKVESVREISGKRSRETRYYILDEEMTAEEMSHIVRGHWEIENSLHWVLDVHFREDACKIKEEKAMQNLALIRKICYNLMKLDTRFDKKKKMTYKKMSMLYTYHLEYVQELIFQKIAETI</sequence>
<reference evidence="3" key="2">
    <citation type="submission" date="2020-02" db="EMBL/GenBank/DDBJ databases">
        <authorList>
            <person name="Littmann E."/>
            <person name="Sorbara M."/>
        </authorList>
    </citation>
    <scope>NUCLEOTIDE SEQUENCE</scope>
    <source>
        <strain evidence="3">MSK.11.9</strain>
    </source>
</reference>
<dbReference type="Pfam" id="PF13808">
    <property type="entry name" value="DDE_Tnp_1_assoc"/>
    <property type="match status" value="1"/>
</dbReference>
<accession>A0AB36DHD0</accession>
<protein>
    <submittedName>
        <fullName evidence="3">ISAs1 family transposase</fullName>
    </submittedName>
</protein>
<gene>
    <name evidence="3" type="ORF">G4981_09665</name>
</gene>
<dbReference type="InterPro" id="IPR047647">
    <property type="entry name" value="ISAs1_transpos"/>
</dbReference>
<comment type="caution">
    <text evidence="3">The sequence shown here is derived from an EMBL/GenBank/DDBJ whole genome shotgun (WGS) entry which is preliminary data.</text>
</comment>
<dbReference type="PANTHER" id="PTHR30298:SF0">
    <property type="entry name" value="PROTEIN YBFL-RELATED"/>
    <property type="match status" value="1"/>
</dbReference>
<dbReference type="InterPro" id="IPR032806">
    <property type="entry name" value="YbfD_N"/>
</dbReference>
<dbReference type="RefSeq" id="WP_173903609.1">
    <property type="nucleotide sequence ID" value="NZ_JAAIRY010000015.1"/>
</dbReference>
<dbReference type="PANTHER" id="PTHR30298">
    <property type="entry name" value="H REPEAT-ASSOCIATED PREDICTED TRANSPOSASE"/>
    <property type="match status" value="1"/>
</dbReference>